<organism evidence="1">
    <name type="scientific">marine sediment metagenome</name>
    <dbReference type="NCBI Taxonomy" id="412755"/>
    <lineage>
        <taxon>unclassified sequences</taxon>
        <taxon>metagenomes</taxon>
        <taxon>ecological metagenomes</taxon>
    </lineage>
</organism>
<accession>A0A0F9EBA4</accession>
<proteinExistence type="predicted"/>
<name>A0A0F9EBA4_9ZZZZ</name>
<dbReference type="EMBL" id="LAZR01028149">
    <property type="protein sequence ID" value="KKL63491.1"/>
    <property type="molecule type" value="Genomic_DNA"/>
</dbReference>
<sequence length="63" mass="7242">MIQRIKTTLAGVPVTLELRLKPDKDSIAELIGHGIDVDALRDRMTQEFQEIANKFQEQFDDRS</sequence>
<comment type="caution">
    <text evidence="1">The sequence shown here is derived from an EMBL/GenBank/DDBJ whole genome shotgun (WGS) entry which is preliminary data.</text>
</comment>
<reference evidence="1" key="1">
    <citation type="journal article" date="2015" name="Nature">
        <title>Complex archaea that bridge the gap between prokaryotes and eukaryotes.</title>
        <authorList>
            <person name="Spang A."/>
            <person name="Saw J.H."/>
            <person name="Jorgensen S.L."/>
            <person name="Zaremba-Niedzwiedzka K."/>
            <person name="Martijn J."/>
            <person name="Lind A.E."/>
            <person name="van Eijk R."/>
            <person name="Schleper C."/>
            <person name="Guy L."/>
            <person name="Ettema T.J."/>
        </authorList>
    </citation>
    <scope>NUCLEOTIDE SEQUENCE</scope>
</reference>
<protein>
    <submittedName>
        <fullName evidence="1">Uncharacterized protein</fullName>
    </submittedName>
</protein>
<gene>
    <name evidence="1" type="ORF">LCGC14_2174560</name>
</gene>
<evidence type="ECO:0000313" key="1">
    <source>
        <dbReference type="EMBL" id="KKL63491.1"/>
    </source>
</evidence>
<dbReference type="AlphaFoldDB" id="A0A0F9EBA4"/>